<dbReference type="Proteomes" id="UP000292564">
    <property type="component" value="Unassembled WGS sequence"/>
</dbReference>
<dbReference type="AlphaFoldDB" id="A0A4Q7ZHG1"/>
<organism evidence="4 5">
    <name type="scientific">Krasilnikovia cinnamomea</name>
    <dbReference type="NCBI Taxonomy" id="349313"/>
    <lineage>
        <taxon>Bacteria</taxon>
        <taxon>Bacillati</taxon>
        <taxon>Actinomycetota</taxon>
        <taxon>Actinomycetes</taxon>
        <taxon>Micromonosporales</taxon>
        <taxon>Micromonosporaceae</taxon>
        <taxon>Krasilnikovia</taxon>
    </lineage>
</organism>
<name>A0A4Q7ZHG1_9ACTN</name>
<dbReference type="RefSeq" id="WP_130508689.1">
    <property type="nucleotide sequence ID" value="NZ_SHKY01000001.1"/>
</dbReference>
<evidence type="ECO:0000259" key="3">
    <source>
        <dbReference type="PROSITE" id="PS01031"/>
    </source>
</evidence>
<evidence type="ECO:0000313" key="5">
    <source>
        <dbReference type="Proteomes" id="UP000292564"/>
    </source>
</evidence>
<comment type="caution">
    <text evidence="4">The sequence shown here is derived from an EMBL/GenBank/DDBJ whole genome shotgun (WGS) entry which is preliminary data.</text>
</comment>
<proteinExistence type="inferred from homology"/>
<protein>
    <submittedName>
        <fullName evidence="4">HSP20 family protein</fullName>
    </submittedName>
</protein>
<dbReference type="InterPro" id="IPR031107">
    <property type="entry name" value="Small_HSP"/>
</dbReference>
<evidence type="ECO:0000256" key="2">
    <source>
        <dbReference type="RuleBase" id="RU003616"/>
    </source>
</evidence>
<dbReference type="InterPro" id="IPR002068">
    <property type="entry name" value="A-crystallin/Hsp20_dom"/>
</dbReference>
<sequence length="147" mass="16426">MLVRTDPFRELDRWTRQMLGDSQPGTWSRPVAMPLDAYRTGDEFIVAFDLPGVTPDSIDIDIERNVLTVKAERRPLDLGDDAQLQASERPLGVFSRQLILSDVLDSERIQAGYDNGVLVLRIPVLEKAKPRKVNVAVNNSEPTAINA</sequence>
<dbReference type="SUPFAM" id="SSF49764">
    <property type="entry name" value="HSP20-like chaperones"/>
    <property type="match status" value="1"/>
</dbReference>
<dbReference type="Gene3D" id="2.60.40.790">
    <property type="match status" value="1"/>
</dbReference>
<dbReference type="OrthoDB" id="5242916at2"/>
<dbReference type="CDD" id="cd06464">
    <property type="entry name" value="ACD_sHsps-like"/>
    <property type="match status" value="1"/>
</dbReference>
<dbReference type="PANTHER" id="PTHR11527">
    <property type="entry name" value="HEAT-SHOCK PROTEIN 20 FAMILY MEMBER"/>
    <property type="match status" value="1"/>
</dbReference>
<dbReference type="InterPro" id="IPR008978">
    <property type="entry name" value="HSP20-like_chaperone"/>
</dbReference>
<evidence type="ECO:0000256" key="1">
    <source>
        <dbReference type="PROSITE-ProRule" id="PRU00285"/>
    </source>
</evidence>
<comment type="similarity">
    <text evidence="1 2">Belongs to the small heat shock protein (HSP20) family.</text>
</comment>
<accession>A0A4Q7ZHG1</accession>
<feature type="domain" description="SHSP" evidence="3">
    <location>
        <begin position="26"/>
        <end position="140"/>
    </location>
</feature>
<dbReference type="PROSITE" id="PS01031">
    <property type="entry name" value="SHSP"/>
    <property type="match status" value="1"/>
</dbReference>
<dbReference type="EMBL" id="SHKY01000001">
    <property type="protein sequence ID" value="RZU49653.1"/>
    <property type="molecule type" value="Genomic_DNA"/>
</dbReference>
<keyword evidence="5" id="KW-1185">Reference proteome</keyword>
<dbReference type="Pfam" id="PF00011">
    <property type="entry name" value="HSP20"/>
    <property type="match status" value="1"/>
</dbReference>
<reference evidence="4 5" key="1">
    <citation type="submission" date="2019-02" db="EMBL/GenBank/DDBJ databases">
        <title>Sequencing the genomes of 1000 actinobacteria strains.</title>
        <authorList>
            <person name="Klenk H.-P."/>
        </authorList>
    </citation>
    <scope>NUCLEOTIDE SEQUENCE [LARGE SCALE GENOMIC DNA]</scope>
    <source>
        <strain evidence="4 5">DSM 45162</strain>
    </source>
</reference>
<evidence type="ECO:0000313" key="4">
    <source>
        <dbReference type="EMBL" id="RZU49653.1"/>
    </source>
</evidence>
<gene>
    <name evidence="4" type="ORF">EV385_1406</name>
</gene>